<evidence type="ECO:0000256" key="4">
    <source>
        <dbReference type="ARBA" id="ARBA00023163"/>
    </source>
</evidence>
<dbReference type="InterPro" id="IPR036388">
    <property type="entry name" value="WH-like_DNA-bd_sf"/>
</dbReference>
<dbReference type="SUPFAM" id="SSF46785">
    <property type="entry name" value="Winged helix' DNA-binding domain"/>
    <property type="match status" value="1"/>
</dbReference>
<dbReference type="Pfam" id="PF03466">
    <property type="entry name" value="LysR_substrate"/>
    <property type="match status" value="1"/>
</dbReference>
<dbReference type="InterPro" id="IPR005119">
    <property type="entry name" value="LysR_subst-bd"/>
</dbReference>
<dbReference type="STRING" id="824.CGRAC_1217"/>
<keyword evidence="8" id="KW-1185">Reference proteome</keyword>
<dbReference type="GO" id="GO:0005829">
    <property type="term" value="C:cytosol"/>
    <property type="evidence" value="ECO:0007669"/>
    <property type="project" value="TreeGrafter"/>
</dbReference>
<evidence type="ECO:0000256" key="5">
    <source>
        <dbReference type="SAM" id="Phobius"/>
    </source>
</evidence>
<feature type="domain" description="HTH lysR-type" evidence="6">
    <location>
        <begin position="1"/>
        <end position="57"/>
    </location>
</feature>
<dbReference type="RefSeq" id="WP_005870318.1">
    <property type="nucleotide sequence ID" value="NZ_ACYG01000019.1"/>
</dbReference>
<sequence>MSLRHMEFAVKISELKSFTKAASELGIAQPSLSKSIMLLEKELGIEIFDRKNGLELTYAGEIYIARAKNMLRLNKELNNEIRGLSSIKTGKLVIGATSTSFKFIEKIIAVFCSRFSKADIRIVHVHSEPALIEMLKSGELDIVYAAHFGELVAEGLECEFIKKRRLLLSVCSSHPAVSRASINSTEKYPKISLSEFKSDKFAISSKILKSESNFKKIFENAGFTPQIFCDTSYFYVANAMVAAGLCVSFSFARYIFETQKDYITLFDVADEPLLDVSFSVVYKKPSKLAKEFIKMIKAGKSSE</sequence>
<evidence type="ECO:0000313" key="7">
    <source>
        <dbReference type="EMBL" id="EEV18053.1"/>
    </source>
</evidence>
<dbReference type="InterPro" id="IPR050950">
    <property type="entry name" value="HTH-type_LysR_regulators"/>
</dbReference>
<dbReference type="Gene3D" id="1.10.10.10">
    <property type="entry name" value="Winged helix-like DNA-binding domain superfamily/Winged helix DNA-binding domain"/>
    <property type="match status" value="1"/>
</dbReference>
<proteinExistence type="inferred from homology"/>
<dbReference type="OrthoDB" id="5317428at2"/>
<evidence type="ECO:0000259" key="6">
    <source>
        <dbReference type="PROSITE" id="PS50931"/>
    </source>
</evidence>
<keyword evidence="5" id="KW-0472">Membrane</keyword>
<dbReference type="GO" id="GO:0003700">
    <property type="term" value="F:DNA-binding transcription factor activity"/>
    <property type="evidence" value="ECO:0007669"/>
    <property type="project" value="InterPro"/>
</dbReference>
<feature type="transmembrane region" description="Helical" evidence="5">
    <location>
        <begin position="233"/>
        <end position="256"/>
    </location>
</feature>
<dbReference type="InterPro" id="IPR000847">
    <property type="entry name" value="LysR_HTH_N"/>
</dbReference>
<dbReference type="PANTHER" id="PTHR30419">
    <property type="entry name" value="HTH-TYPE TRANSCRIPTIONAL REGULATOR YBHD"/>
    <property type="match status" value="1"/>
</dbReference>
<dbReference type="EMBL" id="ACYG01000019">
    <property type="protein sequence ID" value="EEV18053.1"/>
    <property type="molecule type" value="Genomic_DNA"/>
</dbReference>
<keyword evidence="2" id="KW-0805">Transcription regulation</keyword>
<dbReference type="InterPro" id="IPR036390">
    <property type="entry name" value="WH_DNA-bd_sf"/>
</dbReference>
<comment type="caution">
    <text evidence="7">The sequence shown here is derived from an EMBL/GenBank/DDBJ whole genome shotgun (WGS) entry which is preliminary data.</text>
</comment>
<name>C8PG15_9BACT</name>
<evidence type="ECO:0000256" key="3">
    <source>
        <dbReference type="ARBA" id="ARBA00023125"/>
    </source>
</evidence>
<dbReference type="PROSITE" id="PS50931">
    <property type="entry name" value="HTH_LYSR"/>
    <property type="match status" value="1"/>
</dbReference>
<accession>C8PG15</accession>
<keyword evidence="5" id="KW-0812">Transmembrane</keyword>
<dbReference type="eggNOG" id="COG0583">
    <property type="taxonomic scope" value="Bacteria"/>
</dbReference>
<dbReference type="GO" id="GO:0003677">
    <property type="term" value="F:DNA binding"/>
    <property type="evidence" value="ECO:0007669"/>
    <property type="project" value="UniProtKB-KW"/>
</dbReference>
<protein>
    <submittedName>
        <fullName evidence="7">Transcriptional regulator, LysR family</fullName>
    </submittedName>
</protein>
<reference evidence="7 8" key="1">
    <citation type="submission" date="2009-07" db="EMBL/GenBank/DDBJ databases">
        <authorList>
            <person name="Madupu R."/>
            <person name="Sebastian Y."/>
            <person name="Durkin A.S."/>
            <person name="Torralba M."/>
            <person name="Methe B."/>
            <person name="Sutton G.G."/>
            <person name="Strausberg R.L."/>
            <person name="Nelson K.E."/>
        </authorList>
    </citation>
    <scope>NUCLEOTIDE SEQUENCE [LARGE SCALE GENOMIC DNA]</scope>
    <source>
        <strain evidence="7 8">RM3268</strain>
    </source>
</reference>
<dbReference type="AlphaFoldDB" id="C8PG15"/>
<dbReference type="Pfam" id="PF00126">
    <property type="entry name" value="HTH_1"/>
    <property type="match status" value="1"/>
</dbReference>
<evidence type="ECO:0000313" key="8">
    <source>
        <dbReference type="Proteomes" id="UP000005709"/>
    </source>
</evidence>
<keyword evidence="5" id="KW-1133">Transmembrane helix</keyword>
<dbReference type="SUPFAM" id="SSF53850">
    <property type="entry name" value="Periplasmic binding protein-like II"/>
    <property type="match status" value="1"/>
</dbReference>
<evidence type="ECO:0000256" key="2">
    <source>
        <dbReference type="ARBA" id="ARBA00023015"/>
    </source>
</evidence>
<keyword evidence="3" id="KW-0238">DNA-binding</keyword>
<gene>
    <name evidence="7" type="ORF">CAMGR0001_0808</name>
</gene>
<evidence type="ECO:0000256" key="1">
    <source>
        <dbReference type="ARBA" id="ARBA00009437"/>
    </source>
</evidence>
<dbReference type="CDD" id="cd05466">
    <property type="entry name" value="PBP2_LTTR_substrate"/>
    <property type="match status" value="1"/>
</dbReference>
<comment type="similarity">
    <text evidence="1">Belongs to the LysR transcriptional regulatory family.</text>
</comment>
<keyword evidence="4" id="KW-0804">Transcription</keyword>
<organism evidence="7 8">
    <name type="scientific">Campylobacter gracilis RM3268</name>
    <dbReference type="NCBI Taxonomy" id="553220"/>
    <lineage>
        <taxon>Bacteria</taxon>
        <taxon>Pseudomonadati</taxon>
        <taxon>Campylobacterota</taxon>
        <taxon>Epsilonproteobacteria</taxon>
        <taxon>Campylobacterales</taxon>
        <taxon>Campylobacteraceae</taxon>
        <taxon>Campylobacter</taxon>
    </lineage>
</organism>
<dbReference type="Gene3D" id="3.40.190.290">
    <property type="match status" value="1"/>
</dbReference>
<dbReference type="PANTHER" id="PTHR30419:SF8">
    <property type="entry name" value="NITROGEN ASSIMILATION TRANSCRIPTIONAL ACTIVATOR-RELATED"/>
    <property type="match status" value="1"/>
</dbReference>
<dbReference type="PRINTS" id="PR00039">
    <property type="entry name" value="HTHLYSR"/>
</dbReference>
<dbReference type="Proteomes" id="UP000005709">
    <property type="component" value="Unassembled WGS sequence"/>
</dbReference>